<dbReference type="PRINTS" id="PR00725">
    <property type="entry name" value="DADACBPTASE1"/>
</dbReference>
<comment type="caution">
    <text evidence="11">The sequence shown here is derived from an EMBL/GenBank/DDBJ whole genome shotgun (WGS) entry which is preliminary data.</text>
</comment>
<keyword evidence="6" id="KW-0961">Cell wall biogenesis/degradation</keyword>
<dbReference type="GO" id="GO:0004180">
    <property type="term" value="F:carboxypeptidase activity"/>
    <property type="evidence" value="ECO:0007669"/>
    <property type="project" value="UniProtKB-KW"/>
</dbReference>
<dbReference type="PANTHER" id="PTHR21581:SF6">
    <property type="entry name" value="TRAFFICKING PROTEIN PARTICLE COMPLEX SUBUNIT 12"/>
    <property type="match status" value="1"/>
</dbReference>
<evidence type="ECO:0000256" key="7">
    <source>
        <dbReference type="RuleBase" id="RU004016"/>
    </source>
</evidence>
<dbReference type="InterPro" id="IPR012338">
    <property type="entry name" value="Beta-lactam/transpept-like"/>
</dbReference>
<accession>A0ABT2TT26</accession>
<evidence type="ECO:0000259" key="10">
    <source>
        <dbReference type="Pfam" id="PF00768"/>
    </source>
</evidence>
<dbReference type="Gene3D" id="3.40.710.10">
    <property type="entry name" value="DD-peptidase/beta-lactamase superfamily"/>
    <property type="match status" value="1"/>
</dbReference>
<evidence type="ECO:0000313" key="11">
    <source>
        <dbReference type="EMBL" id="MCU6765393.1"/>
    </source>
</evidence>
<keyword evidence="12" id="KW-1185">Reference proteome</keyword>
<organism evidence="11 12">
    <name type="scientific">Blautia ammoniilytica</name>
    <dbReference type="NCBI Taxonomy" id="2981782"/>
    <lineage>
        <taxon>Bacteria</taxon>
        <taxon>Bacillati</taxon>
        <taxon>Bacillota</taxon>
        <taxon>Clostridia</taxon>
        <taxon>Lachnospirales</taxon>
        <taxon>Lachnospiraceae</taxon>
        <taxon>Blautia</taxon>
    </lineage>
</organism>
<dbReference type="InterPro" id="IPR001967">
    <property type="entry name" value="Peptidase_S11_N"/>
</dbReference>
<dbReference type="RefSeq" id="WP_158421421.1">
    <property type="nucleotide sequence ID" value="NZ_JAOQJL010000013.1"/>
</dbReference>
<feature type="domain" description="Peptidase S11 D-alanyl-D-alanine carboxypeptidase A N-terminal" evidence="10">
    <location>
        <begin position="57"/>
        <end position="289"/>
    </location>
</feature>
<evidence type="ECO:0000256" key="3">
    <source>
        <dbReference type="ARBA" id="ARBA00022801"/>
    </source>
</evidence>
<evidence type="ECO:0000256" key="4">
    <source>
        <dbReference type="ARBA" id="ARBA00022960"/>
    </source>
</evidence>
<evidence type="ECO:0000256" key="9">
    <source>
        <dbReference type="SAM" id="SignalP"/>
    </source>
</evidence>
<dbReference type="Pfam" id="PF00768">
    <property type="entry name" value="Peptidase_S11"/>
    <property type="match status" value="1"/>
</dbReference>
<evidence type="ECO:0000256" key="5">
    <source>
        <dbReference type="ARBA" id="ARBA00022984"/>
    </source>
</evidence>
<evidence type="ECO:0000256" key="8">
    <source>
        <dbReference type="SAM" id="Phobius"/>
    </source>
</evidence>
<proteinExistence type="inferred from homology"/>
<evidence type="ECO:0000313" key="12">
    <source>
        <dbReference type="Proteomes" id="UP001652409"/>
    </source>
</evidence>
<name>A0ABT2TT26_9FIRM</name>
<feature type="transmembrane region" description="Helical" evidence="8">
    <location>
        <begin position="396"/>
        <end position="415"/>
    </location>
</feature>
<dbReference type="PANTHER" id="PTHR21581">
    <property type="entry name" value="D-ALANYL-D-ALANINE CARBOXYPEPTIDASE"/>
    <property type="match status" value="1"/>
</dbReference>
<dbReference type="InterPro" id="IPR018044">
    <property type="entry name" value="Peptidase_S11"/>
</dbReference>
<keyword evidence="11" id="KW-0645">Protease</keyword>
<dbReference type="EMBL" id="JAOQJL010000013">
    <property type="protein sequence ID" value="MCU6765393.1"/>
    <property type="molecule type" value="Genomic_DNA"/>
</dbReference>
<comment type="similarity">
    <text evidence="1 7">Belongs to the peptidase S11 family.</text>
</comment>
<evidence type="ECO:0000256" key="6">
    <source>
        <dbReference type="ARBA" id="ARBA00023316"/>
    </source>
</evidence>
<keyword evidence="8" id="KW-0812">Transmembrane</keyword>
<dbReference type="Proteomes" id="UP001652409">
    <property type="component" value="Unassembled WGS sequence"/>
</dbReference>
<keyword evidence="8" id="KW-0472">Membrane</keyword>
<keyword evidence="3" id="KW-0378">Hydrolase</keyword>
<feature type="signal peptide" evidence="9">
    <location>
        <begin position="1"/>
        <end position="35"/>
    </location>
</feature>
<evidence type="ECO:0000256" key="1">
    <source>
        <dbReference type="ARBA" id="ARBA00007164"/>
    </source>
</evidence>
<keyword evidence="5" id="KW-0573">Peptidoglycan synthesis</keyword>
<gene>
    <name evidence="11" type="ORF">OCV61_08190</name>
</gene>
<keyword evidence="4" id="KW-0133">Cell shape</keyword>
<sequence>MKKQKKSPSRKRTVFSLLLSAGLSASLILGSPAFAEEAATDTAASSITTNQISGWPQGPEITSEAAVILEDSTGTTLYAKNMDEVLYPGSTVKIMTCLLALENSNLTDEVTMTATGVSGVTDGGANISAQLDEVFTMEQCLYAIMVASANDIALQVAEHVGGSVENFVAMMNTRAAQLGCTNTVFTNPTGLPDENQHTTAHDMALIMKAATENPSFSPIASANTYTIPATNVSGGARSLTSKFTMTNNSSDAYYQGCLGGKEGFTEASQSTLVCSAQRNDVTLICVILKGASGQTDDEAITLLDYGFSNFQLLTLGQDDFSLMSGGQVIVPAGASEDSLTVQDTPAGDQVNRTYFYSGVQVGTAVMEPEQEQDTSLYTNGQANMEAAKAYSQSTSYVPYAVIGGVAFLILLLLFIKMIKIIKS</sequence>
<reference evidence="11 12" key="1">
    <citation type="journal article" date="2021" name="ISME Commun">
        <title>Automated analysis of genomic sequences facilitates high-throughput and comprehensive description of bacteria.</title>
        <authorList>
            <person name="Hitch T.C.A."/>
        </authorList>
    </citation>
    <scope>NUCLEOTIDE SEQUENCE [LARGE SCALE GENOMIC DNA]</scope>
    <source>
        <strain evidence="11 12">Sanger_23</strain>
    </source>
</reference>
<feature type="chain" id="PRO_5047529849" evidence="9">
    <location>
        <begin position="36"/>
        <end position="423"/>
    </location>
</feature>
<keyword evidence="2 9" id="KW-0732">Signal</keyword>
<keyword evidence="11" id="KW-0121">Carboxypeptidase</keyword>
<dbReference type="SUPFAM" id="SSF56601">
    <property type="entry name" value="beta-lactamase/transpeptidase-like"/>
    <property type="match status" value="1"/>
</dbReference>
<evidence type="ECO:0000256" key="2">
    <source>
        <dbReference type="ARBA" id="ARBA00022729"/>
    </source>
</evidence>
<protein>
    <submittedName>
        <fullName evidence="11">D-alanyl-D-alanine carboxypeptidase</fullName>
    </submittedName>
</protein>
<keyword evidence="8" id="KW-1133">Transmembrane helix</keyword>